<keyword evidence="4" id="KW-1185">Reference proteome</keyword>
<feature type="region of interest" description="Disordered" evidence="1">
    <location>
        <begin position="767"/>
        <end position="787"/>
    </location>
</feature>
<feature type="compositionally biased region" description="Low complexity" evidence="1">
    <location>
        <begin position="481"/>
        <end position="492"/>
    </location>
</feature>
<feature type="compositionally biased region" description="Basic residues" evidence="1">
    <location>
        <begin position="1295"/>
        <end position="1307"/>
    </location>
</feature>
<feature type="compositionally biased region" description="Polar residues" evidence="1">
    <location>
        <begin position="1004"/>
        <end position="1017"/>
    </location>
</feature>
<feature type="compositionally biased region" description="Low complexity" evidence="1">
    <location>
        <begin position="1228"/>
        <end position="1277"/>
    </location>
</feature>
<dbReference type="GO" id="GO:0005634">
    <property type="term" value="C:nucleus"/>
    <property type="evidence" value="ECO:0007669"/>
    <property type="project" value="UniProtKB-SubCell"/>
</dbReference>
<feature type="region of interest" description="Disordered" evidence="1">
    <location>
        <begin position="278"/>
        <end position="323"/>
    </location>
</feature>
<feature type="compositionally biased region" description="Polar residues" evidence="1">
    <location>
        <begin position="920"/>
        <end position="937"/>
    </location>
</feature>
<dbReference type="InterPro" id="IPR018200">
    <property type="entry name" value="USP_CS"/>
</dbReference>
<feature type="region of interest" description="Disordered" evidence="1">
    <location>
        <begin position="1145"/>
        <end position="1189"/>
    </location>
</feature>
<feature type="compositionally biased region" description="Acidic residues" evidence="1">
    <location>
        <begin position="941"/>
        <end position="954"/>
    </location>
</feature>
<dbReference type="InterPro" id="IPR038765">
    <property type="entry name" value="Papain-like_cys_pep_sf"/>
</dbReference>
<organism evidence="3 4">
    <name type="scientific">Sanghuangporus baumii</name>
    <name type="common">Phellinus baumii</name>
    <dbReference type="NCBI Taxonomy" id="108892"/>
    <lineage>
        <taxon>Eukaryota</taxon>
        <taxon>Fungi</taxon>
        <taxon>Dikarya</taxon>
        <taxon>Basidiomycota</taxon>
        <taxon>Agaricomycotina</taxon>
        <taxon>Agaricomycetes</taxon>
        <taxon>Hymenochaetales</taxon>
        <taxon>Hymenochaetaceae</taxon>
        <taxon>Sanghuangporus</taxon>
    </lineage>
</organism>
<dbReference type="PANTHER" id="PTHR21646">
    <property type="entry name" value="UBIQUITIN CARBOXYL-TERMINAL HYDROLASE"/>
    <property type="match status" value="1"/>
</dbReference>
<feature type="region of interest" description="Disordered" evidence="1">
    <location>
        <begin position="515"/>
        <end position="634"/>
    </location>
</feature>
<feature type="compositionally biased region" description="Polar residues" evidence="1">
    <location>
        <begin position="894"/>
        <end position="905"/>
    </location>
</feature>
<dbReference type="GO" id="GO:0006508">
    <property type="term" value="P:proteolysis"/>
    <property type="evidence" value="ECO:0007669"/>
    <property type="project" value="UniProtKB-KW"/>
</dbReference>
<protein>
    <submittedName>
        <fullName evidence="3">Cysteine proteinase</fullName>
    </submittedName>
</protein>
<reference evidence="3" key="1">
    <citation type="submission" date="2016-06" db="EMBL/GenBank/DDBJ databases">
        <title>Draft Genome sequence of the fungus Inonotus baumii.</title>
        <authorList>
            <person name="Zhu H."/>
            <person name="Lin W."/>
        </authorList>
    </citation>
    <scope>NUCLEOTIDE SEQUENCE</scope>
    <source>
        <strain evidence="3">821</strain>
    </source>
</reference>
<dbReference type="Pfam" id="PF00443">
    <property type="entry name" value="UCH"/>
    <property type="match status" value="1"/>
</dbReference>
<name>A0A9Q5NAQ9_SANBA</name>
<sequence length="1379" mass="149843">MHALMGKSSNKSPTSQELYRARKQKEEGEKNAFLPPGLVNHGNTCFMNSVLQGLIATPMLVDIVRFSLPECYAPVSSRRSPQLTNAHGVGGEFEREREMGMPLGDTFVQLMLKAWNIQDERMRQSMSPKELLQAIGAKFDQYLDFRQQDAHEFLRHLLDAMRMEELDVIKKRQPPPPKAKRKSKSRTKPGDPPSPSKEPQVPEIPEEDRLTSFVDMVFGGRLASILVCSKCQKISCTYEDFNDLSLPIKQDDYYHTNLLKSPAKKKDRFKSLAKKLGAGMTAASAGMGKRGRGPLRELEIPEERGPRSSSVPASPLRRSEEAEKSFELLLGDVDQRRRRRSLEAGEETPSLVTAAIREQESSSEEKTKEDKGEQMLSVPGEGQGSRPGLSEDDDQKVLDSKREKEKDEDGWIKLRRKISVSMGVKKPHHHKKKREQDVPPVPDLPKETNDDSQGDNATITTSAGEGDNDEVLDSFVDVKAPSPSVVPASLSPVPSPSPSMSPLLNATATLQRLAFVRRPSSRAEKAEKAEKSSRTNSPALSASVSNFTLSRPRTPDIPSVSLPPMVSPVEEETRTHDMRFSSQSRSASPSPASAPSGDPRPKSRKPSMSKSKFDSRTISKPSLKSRPKPRRSESLYLRRLLADVPTSSASSHAPFNLGQSQGGGWSKLGLGLGFGHGGTVQSVEGCLRMFTAVEVLEGENMVGCRRCWKIQHGQYVPREKKCVSDDDEDGEGEDEDEVEVEDVVDEGQEAEAAASDSSASLKISLIDSETRPRQDQATADESLSSSLDLSLSERISVHSAPVLYSGSRMENTQDLVRDDDAAPGLGYLNSGVSSSPALAFAVPVPSISMTSPESATATAATTTSSTSEQTPTMESPSHVHTTAQSESSARHLGSSPSRDSLQLPQASIKRPGAHLRQPAERSSTLSVMTSDASSLSSGGDTTEDEDDDGEDGETETSLTASVRSDVSSIASVPQEPPGIPRSSATLVDLSTHPPLSDRRREVSGNISSDGASNQNRSETVKNKSNGTDNTNINTTTSQPNNNTQAVPRSKQVILRRAYKRYLIACPPPVLVVHLKRFQQIGRPSSHLHSLSGLGVGSNGGSTGGYGYSQYQFFQANFKKLDDMVRFPEYFDLSPFLLPSKDEVLGEGKRSKGKRGRRGKKRRSKGDEKDREGGSEEEQEGKQEKDTSGGKVRAEGCMYRLYAVVVHIGNMLGGHYVAYTALPEPAPSLPLSSSASMSSSSAVPAPSNSSINEGNPSSSPSSASLPPSTSTQAQTQTLHPEVPRTTSFTRTANPHPHSHSHSHSHTHLRSSNVNVNSNSNSQSRPSSSSGAGRTSTGNASANSQRQPQRQWCYVSDTIVRLASLEEVLQAKAYICMYERI</sequence>
<dbReference type="Gene3D" id="3.90.70.10">
    <property type="entry name" value="Cysteine proteinases"/>
    <property type="match status" value="2"/>
</dbReference>
<feature type="compositionally biased region" description="Polar residues" evidence="1">
    <location>
        <begin position="957"/>
        <end position="971"/>
    </location>
</feature>
<feature type="compositionally biased region" description="Low complexity" evidence="1">
    <location>
        <begin position="848"/>
        <end position="876"/>
    </location>
</feature>
<feature type="compositionally biased region" description="Low complexity" evidence="1">
    <location>
        <begin position="1025"/>
        <end position="1043"/>
    </location>
</feature>
<dbReference type="PANTHER" id="PTHR21646:SF39">
    <property type="entry name" value="UBIQUITIN CARBOXYL-TERMINAL HYDROLASE 16"/>
    <property type="match status" value="1"/>
</dbReference>
<feature type="region of interest" description="Disordered" evidence="1">
    <location>
        <begin position="1"/>
        <end position="30"/>
    </location>
</feature>
<dbReference type="PROSITE" id="PS00973">
    <property type="entry name" value="USP_2"/>
    <property type="match status" value="1"/>
</dbReference>
<evidence type="ECO:0000313" key="4">
    <source>
        <dbReference type="Proteomes" id="UP000757232"/>
    </source>
</evidence>
<feature type="compositionally biased region" description="Basic and acidic residues" evidence="1">
    <location>
        <begin position="1164"/>
        <end position="1189"/>
    </location>
</feature>
<dbReference type="InterPro" id="IPR028889">
    <property type="entry name" value="USP"/>
</dbReference>
<feature type="compositionally biased region" description="Basic and acidic residues" evidence="1">
    <location>
        <begin position="294"/>
        <end position="306"/>
    </location>
</feature>
<dbReference type="EMBL" id="LNZH02000127">
    <property type="protein sequence ID" value="OCB90513.1"/>
    <property type="molecule type" value="Genomic_DNA"/>
</dbReference>
<gene>
    <name evidence="3" type="ORF">A7U60_g2247</name>
</gene>
<feature type="compositionally biased region" description="Polar residues" evidence="1">
    <location>
        <begin position="534"/>
        <end position="551"/>
    </location>
</feature>
<evidence type="ECO:0000313" key="3">
    <source>
        <dbReference type="EMBL" id="OCB90513.1"/>
    </source>
</evidence>
<feature type="compositionally biased region" description="Basic residues" evidence="1">
    <location>
        <begin position="178"/>
        <end position="187"/>
    </location>
</feature>
<feature type="compositionally biased region" description="Basic and acidic residues" evidence="1">
    <location>
        <begin position="357"/>
        <end position="373"/>
    </location>
</feature>
<feature type="compositionally biased region" description="Polar residues" evidence="1">
    <location>
        <begin position="454"/>
        <end position="463"/>
    </location>
</feature>
<evidence type="ECO:0000259" key="2">
    <source>
        <dbReference type="PROSITE" id="PS50235"/>
    </source>
</evidence>
<dbReference type="PROSITE" id="PS00972">
    <property type="entry name" value="USP_1"/>
    <property type="match status" value="1"/>
</dbReference>
<feature type="compositionally biased region" description="Low complexity" evidence="1">
    <location>
        <begin position="558"/>
        <end position="568"/>
    </location>
</feature>
<feature type="region of interest" description="Disordered" evidence="1">
    <location>
        <begin position="340"/>
        <end position="503"/>
    </location>
</feature>
<feature type="compositionally biased region" description="Polar residues" evidence="1">
    <location>
        <begin position="7"/>
        <end position="17"/>
    </location>
</feature>
<dbReference type="Proteomes" id="UP000757232">
    <property type="component" value="Unassembled WGS sequence"/>
</dbReference>
<dbReference type="SUPFAM" id="SSF54001">
    <property type="entry name" value="Cysteine proteinases"/>
    <property type="match status" value="1"/>
</dbReference>
<dbReference type="InterPro" id="IPR001394">
    <property type="entry name" value="Peptidase_C19_UCH"/>
</dbReference>
<evidence type="ECO:0000256" key="1">
    <source>
        <dbReference type="SAM" id="MobiDB-lite"/>
    </source>
</evidence>
<feature type="compositionally biased region" description="Low complexity" evidence="1">
    <location>
        <begin position="278"/>
        <end position="287"/>
    </location>
</feature>
<feature type="compositionally biased region" description="Basic and acidic residues" evidence="1">
    <location>
        <begin position="395"/>
        <end position="412"/>
    </location>
</feature>
<feature type="compositionally biased region" description="Low complexity" evidence="1">
    <location>
        <begin position="581"/>
        <end position="596"/>
    </location>
</feature>
<feature type="region of interest" description="Disordered" evidence="1">
    <location>
        <begin position="168"/>
        <end position="206"/>
    </location>
</feature>
<feature type="region of interest" description="Disordered" evidence="1">
    <location>
        <begin position="1227"/>
        <end position="1347"/>
    </location>
</feature>
<dbReference type="InterPro" id="IPR050185">
    <property type="entry name" value="Ub_carboxyl-term_hydrolase"/>
</dbReference>
<accession>A0A9Q5NAQ9</accession>
<comment type="caution">
    <text evidence="3">The sequence shown here is derived from an EMBL/GenBank/DDBJ whole genome shotgun (WGS) entry which is preliminary data.</text>
</comment>
<feature type="domain" description="USP" evidence="2">
    <location>
        <begin position="36"/>
        <end position="1379"/>
    </location>
</feature>
<feature type="region of interest" description="Disordered" evidence="1">
    <location>
        <begin position="848"/>
        <end position="1047"/>
    </location>
</feature>
<proteinExistence type="predicted"/>
<dbReference type="GO" id="GO:0016579">
    <property type="term" value="P:protein deubiquitination"/>
    <property type="evidence" value="ECO:0007669"/>
    <property type="project" value="InterPro"/>
</dbReference>
<feature type="compositionally biased region" description="Basic and acidic residues" evidence="1">
    <location>
        <begin position="521"/>
        <end position="533"/>
    </location>
</feature>
<dbReference type="PROSITE" id="PS50235">
    <property type="entry name" value="USP_3"/>
    <property type="match status" value="1"/>
</dbReference>
<feature type="compositionally biased region" description="Basic residues" evidence="1">
    <location>
        <begin position="1150"/>
        <end position="1163"/>
    </location>
</feature>
<feature type="compositionally biased region" description="Low complexity" evidence="1">
    <location>
        <begin position="1308"/>
        <end position="1340"/>
    </location>
</feature>
<dbReference type="GO" id="GO:0004843">
    <property type="term" value="F:cysteine-type deubiquitinase activity"/>
    <property type="evidence" value="ECO:0007669"/>
    <property type="project" value="UniProtKB-EC"/>
</dbReference>
<feature type="compositionally biased region" description="Polar residues" evidence="1">
    <location>
        <begin position="878"/>
        <end position="887"/>
    </location>
</feature>
<dbReference type="OrthoDB" id="420187at2759"/>